<keyword evidence="2" id="KW-1185">Reference proteome</keyword>
<dbReference type="EMBL" id="CM018045">
    <property type="protein sequence ID" value="KAA8528632.1"/>
    <property type="molecule type" value="Genomic_DNA"/>
</dbReference>
<dbReference type="Proteomes" id="UP000325577">
    <property type="component" value="Linkage Group LG21"/>
</dbReference>
<evidence type="ECO:0000313" key="2">
    <source>
        <dbReference type="Proteomes" id="UP000325577"/>
    </source>
</evidence>
<gene>
    <name evidence="1" type="ORF">F0562_035987</name>
</gene>
<sequence>MQTWLCNAALWSRGTEASIAGAPNLSSFSLVSLAPSSQRCHILCDQFIAEVDYCCWLINFATAECP</sequence>
<protein>
    <submittedName>
        <fullName evidence="1">Uncharacterized protein</fullName>
    </submittedName>
</protein>
<name>A0A5J5AFL6_9ASTE</name>
<organism evidence="1 2">
    <name type="scientific">Nyssa sinensis</name>
    <dbReference type="NCBI Taxonomy" id="561372"/>
    <lineage>
        <taxon>Eukaryota</taxon>
        <taxon>Viridiplantae</taxon>
        <taxon>Streptophyta</taxon>
        <taxon>Embryophyta</taxon>
        <taxon>Tracheophyta</taxon>
        <taxon>Spermatophyta</taxon>
        <taxon>Magnoliopsida</taxon>
        <taxon>eudicotyledons</taxon>
        <taxon>Gunneridae</taxon>
        <taxon>Pentapetalae</taxon>
        <taxon>asterids</taxon>
        <taxon>Cornales</taxon>
        <taxon>Nyssaceae</taxon>
        <taxon>Nyssa</taxon>
    </lineage>
</organism>
<accession>A0A5J5AFL6</accession>
<dbReference type="AlphaFoldDB" id="A0A5J5AFL6"/>
<reference evidence="1 2" key="1">
    <citation type="submission" date="2019-09" db="EMBL/GenBank/DDBJ databases">
        <title>A chromosome-level genome assembly of the Chinese tupelo Nyssa sinensis.</title>
        <authorList>
            <person name="Yang X."/>
            <person name="Kang M."/>
            <person name="Yang Y."/>
            <person name="Xiong H."/>
            <person name="Wang M."/>
            <person name="Zhang Z."/>
            <person name="Wang Z."/>
            <person name="Wu H."/>
            <person name="Ma T."/>
            <person name="Liu J."/>
            <person name="Xi Z."/>
        </authorList>
    </citation>
    <scope>NUCLEOTIDE SEQUENCE [LARGE SCALE GENOMIC DNA]</scope>
    <source>
        <strain evidence="1">J267</strain>
        <tissue evidence="1">Leaf</tissue>
    </source>
</reference>
<proteinExistence type="predicted"/>
<evidence type="ECO:0000313" key="1">
    <source>
        <dbReference type="EMBL" id="KAA8528632.1"/>
    </source>
</evidence>